<organism evidence="2 3">
    <name type="scientific">Steinernema carpocapsae</name>
    <name type="common">Entomopathogenic nematode</name>
    <dbReference type="NCBI Taxonomy" id="34508"/>
    <lineage>
        <taxon>Eukaryota</taxon>
        <taxon>Metazoa</taxon>
        <taxon>Ecdysozoa</taxon>
        <taxon>Nematoda</taxon>
        <taxon>Chromadorea</taxon>
        <taxon>Rhabditida</taxon>
        <taxon>Tylenchina</taxon>
        <taxon>Panagrolaimomorpha</taxon>
        <taxon>Strongyloidoidea</taxon>
        <taxon>Steinernematidae</taxon>
        <taxon>Steinernema</taxon>
    </lineage>
</organism>
<keyword evidence="3" id="KW-1185">Reference proteome</keyword>
<protein>
    <submittedName>
        <fullName evidence="2">Uncharacterized protein</fullName>
    </submittedName>
</protein>
<name>A0A4U5PC00_STECR</name>
<evidence type="ECO:0000256" key="1">
    <source>
        <dbReference type="SAM" id="MobiDB-lite"/>
    </source>
</evidence>
<proteinExistence type="predicted"/>
<comment type="caution">
    <text evidence="2">The sequence shown here is derived from an EMBL/GenBank/DDBJ whole genome shotgun (WGS) entry which is preliminary data.</text>
</comment>
<evidence type="ECO:0000313" key="2">
    <source>
        <dbReference type="EMBL" id="TKR93693.1"/>
    </source>
</evidence>
<dbReference type="EMBL" id="AZBU02000002">
    <property type="protein sequence ID" value="TKR93693.1"/>
    <property type="molecule type" value="Genomic_DNA"/>
</dbReference>
<evidence type="ECO:0000313" key="3">
    <source>
        <dbReference type="Proteomes" id="UP000298663"/>
    </source>
</evidence>
<feature type="region of interest" description="Disordered" evidence="1">
    <location>
        <begin position="1"/>
        <end position="83"/>
    </location>
</feature>
<sequence>MPPLRPSTPTSSRPAAEMQSPESSPMRFSSSHTVDACEMTRTKTRLCRALPPIGPLDPDEARSPLNSSNSPPTATPHAPRRRLISGHTVDQWIDLDVASEREPSLAAAAFAPSNARCPRPHVVFLSQL</sequence>
<feature type="compositionally biased region" description="Low complexity" evidence="1">
    <location>
        <begin position="7"/>
        <end position="31"/>
    </location>
</feature>
<accession>A0A4U5PC00</accession>
<dbReference type="AlphaFoldDB" id="A0A4U5PC00"/>
<reference evidence="2 3" key="2">
    <citation type="journal article" date="2019" name="G3 (Bethesda)">
        <title>Hybrid Assembly of the Genome of the Entomopathogenic Nematode Steinernema carpocapsae Identifies the X-Chromosome.</title>
        <authorList>
            <person name="Serra L."/>
            <person name="Macchietto M."/>
            <person name="Macias-Munoz A."/>
            <person name="McGill C.J."/>
            <person name="Rodriguez I.M."/>
            <person name="Rodriguez B."/>
            <person name="Murad R."/>
            <person name="Mortazavi A."/>
        </authorList>
    </citation>
    <scope>NUCLEOTIDE SEQUENCE [LARGE SCALE GENOMIC DNA]</scope>
    <source>
        <strain evidence="2 3">ALL</strain>
    </source>
</reference>
<reference evidence="2 3" key="1">
    <citation type="journal article" date="2015" name="Genome Biol.">
        <title>Comparative genomics of Steinernema reveals deeply conserved gene regulatory networks.</title>
        <authorList>
            <person name="Dillman A.R."/>
            <person name="Macchietto M."/>
            <person name="Porter C.F."/>
            <person name="Rogers A."/>
            <person name="Williams B."/>
            <person name="Antoshechkin I."/>
            <person name="Lee M.M."/>
            <person name="Goodwin Z."/>
            <person name="Lu X."/>
            <person name="Lewis E.E."/>
            <person name="Goodrich-Blair H."/>
            <person name="Stock S.P."/>
            <person name="Adams B.J."/>
            <person name="Sternberg P.W."/>
            <person name="Mortazavi A."/>
        </authorList>
    </citation>
    <scope>NUCLEOTIDE SEQUENCE [LARGE SCALE GENOMIC DNA]</scope>
    <source>
        <strain evidence="2 3">ALL</strain>
    </source>
</reference>
<dbReference type="Proteomes" id="UP000298663">
    <property type="component" value="Unassembled WGS sequence"/>
</dbReference>
<gene>
    <name evidence="2" type="ORF">L596_008103</name>
</gene>